<proteinExistence type="predicted"/>
<accession>A0ABQ3J832</accession>
<evidence type="ECO:0000313" key="2">
    <source>
        <dbReference type="Proteomes" id="UP000609802"/>
    </source>
</evidence>
<comment type="caution">
    <text evidence="1">The sequence shown here is derived from an EMBL/GenBank/DDBJ whole genome shotgun (WGS) entry which is preliminary data.</text>
</comment>
<dbReference type="SUPFAM" id="SSF53335">
    <property type="entry name" value="S-adenosyl-L-methionine-dependent methyltransferases"/>
    <property type="match status" value="1"/>
</dbReference>
<keyword evidence="2" id="KW-1185">Reference proteome</keyword>
<gene>
    <name evidence="1" type="ORF">GCM10016455_33050</name>
</gene>
<dbReference type="Proteomes" id="UP000609802">
    <property type="component" value="Unassembled WGS sequence"/>
</dbReference>
<dbReference type="Gene3D" id="3.40.50.150">
    <property type="entry name" value="Vaccinia Virus protein VP39"/>
    <property type="match status" value="1"/>
</dbReference>
<organism evidence="1 2">
    <name type="scientific">Aliiroseovarius zhejiangensis</name>
    <dbReference type="NCBI Taxonomy" id="1632025"/>
    <lineage>
        <taxon>Bacteria</taxon>
        <taxon>Pseudomonadati</taxon>
        <taxon>Pseudomonadota</taxon>
        <taxon>Alphaproteobacteria</taxon>
        <taxon>Rhodobacterales</taxon>
        <taxon>Paracoccaceae</taxon>
        <taxon>Aliiroseovarius</taxon>
    </lineage>
</organism>
<evidence type="ECO:0008006" key="3">
    <source>
        <dbReference type="Google" id="ProtNLM"/>
    </source>
</evidence>
<dbReference type="InterPro" id="IPR029063">
    <property type="entry name" value="SAM-dependent_MTases_sf"/>
</dbReference>
<reference evidence="2" key="1">
    <citation type="journal article" date="2019" name="Int. J. Syst. Evol. Microbiol.">
        <title>The Global Catalogue of Microorganisms (GCM) 10K type strain sequencing project: providing services to taxonomists for standard genome sequencing and annotation.</title>
        <authorList>
            <consortium name="The Broad Institute Genomics Platform"/>
            <consortium name="The Broad Institute Genome Sequencing Center for Infectious Disease"/>
            <person name="Wu L."/>
            <person name="Ma J."/>
        </authorList>
    </citation>
    <scope>NUCLEOTIDE SEQUENCE [LARGE SCALE GENOMIC DNA]</scope>
    <source>
        <strain evidence="2">KCTC 42443</strain>
    </source>
</reference>
<sequence>MKMVRDVSDFKAAPWRDIDRVEMEHAMSVPTMLSKREQKLYYWLTSHWTQDIGAVVDLGCFVGGSTARLADGHVDAGKRHWIHAYDRFKADDRTKAQELYRKGIPPFDGTDIYWLARDLLEPWEDRVTLHRGDILTKTWDGSPIELLVMDAAKSTETTDGIAERFFPYLIPGQSLVVQQDYFHWRLPWIPVQMHLMQDWFRPVAFCPDDTVIFQNIRQIDEAALTAGKVSRLDDGALLDHLTEVQPLARSWRKKQRIYRMKRAIRANPGVRTGYRMVDPDK</sequence>
<name>A0ABQ3J832_9RHOB</name>
<evidence type="ECO:0000313" key="1">
    <source>
        <dbReference type="EMBL" id="GHF09630.1"/>
    </source>
</evidence>
<dbReference type="EMBL" id="BNCH01000014">
    <property type="protein sequence ID" value="GHF09630.1"/>
    <property type="molecule type" value="Genomic_DNA"/>
</dbReference>
<protein>
    <recommendedName>
        <fullName evidence="3">Class I SAM-dependent methyltransferase</fullName>
    </recommendedName>
</protein>